<proteinExistence type="predicted"/>
<evidence type="ECO:0000313" key="2">
    <source>
        <dbReference type="Proteomes" id="UP000468443"/>
    </source>
</evidence>
<protein>
    <submittedName>
        <fullName evidence="1">DUF2158 domain-containing protein</fullName>
    </submittedName>
</protein>
<organism evidence="1 2">
    <name type="scientific">Muriicola jejuensis</name>
    <dbReference type="NCBI Taxonomy" id="504488"/>
    <lineage>
        <taxon>Bacteria</taxon>
        <taxon>Pseudomonadati</taxon>
        <taxon>Bacteroidota</taxon>
        <taxon>Flavobacteriia</taxon>
        <taxon>Flavobacteriales</taxon>
        <taxon>Flavobacteriaceae</taxon>
        <taxon>Muriicola</taxon>
    </lineage>
</organism>
<dbReference type="Proteomes" id="UP000468443">
    <property type="component" value="Unassembled WGS sequence"/>
</dbReference>
<dbReference type="Pfam" id="PF09926">
    <property type="entry name" value="DUF2158"/>
    <property type="match status" value="1"/>
</dbReference>
<name>A0A6P0ULU5_9FLAO</name>
<keyword evidence="2" id="KW-1185">Reference proteome</keyword>
<comment type="caution">
    <text evidence="1">The sequence shown here is derived from an EMBL/GenBank/DDBJ whole genome shotgun (WGS) entry which is preliminary data.</text>
</comment>
<sequence length="71" mass="7773">MQYKAGDKVQLISGGPEMTVKGVLGTDELTKMENFALRNSGGSDGDVYCQWFNGTKLEGGVFKPKMLKKLE</sequence>
<dbReference type="EMBL" id="JAABOP010000003">
    <property type="protein sequence ID" value="NER11216.1"/>
    <property type="molecule type" value="Genomic_DNA"/>
</dbReference>
<reference evidence="1 2" key="1">
    <citation type="submission" date="2020-01" db="EMBL/GenBank/DDBJ databases">
        <title>Muriicola jejuensis KCTC 22299.</title>
        <authorList>
            <person name="Wang G."/>
        </authorList>
    </citation>
    <scope>NUCLEOTIDE SEQUENCE [LARGE SCALE GENOMIC DNA]</scope>
    <source>
        <strain evidence="1 2">KCTC 22299</strain>
    </source>
</reference>
<gene>
    <name evidence="1" type="ORF">GWK09_11850</name>
</gene>
<dbReference type="RefSeq" id="WP_163693662.1">
    <property type="nucleotide sequence ID" value="NZ_FXTW01000004.1"/>
</dbReference>
<dbReference type="InterPro" id="IPR019226">
    <property type="entry name" value="DUF2158"/>
</dbReference>
<dbReference type="AlphaFoldDB" id="A0A6P0ULU5"/>
<accession>A0A6P0ULU5</accession>
<evidence type="ECO:0000313" key="1">
    <source>
        <dbReference type="EMBL" id="NER11216.1"/>
    </source>
</evidence>